<dbReference type="SUPFAM" id="SSF53850">
    <property type="entry name" value="Periplasmic binding protein-like II"/>
    <property type="match status" value="1"/>
</dbReference>
<evidence type="ECO:0000259" key="5">
    <source>
        <dbReference type="PROSITE" id="PS50931"/>
    </source>
</evidence>
<evidence type="ECO:0000313" key="6">
    <source>
        <dbReference type="EMBL" id="SMG53083.1"/>
    </source>
</evidence>
<dbReference type="Proteomes" id="UP000193228">
    <property type="component" value="Unassembled WGS sequence"/>
</dbReference>
<dbReference type="NCBIfam" id="TIGR03339">
    <property type="entry name" value="phn_lysR"/>
    <property type="match status" value="1"/>
</dbReference>
<dbReference type="PANTHER" id="PTHR30126:SF94">
    <property type="entry name" value="LYSR FAMILY TRANSCRIPTIONAL REGULATOR"/>
    <property type="match status" value="1"/>
</dbReference>
<dbReference type="InterPro" id="IPR000847">
    <property type="entry name" value="LysR_HTH_N"/>
</dbReference>
<keyword evidence="4" id="KW-0804">Transcription</keyword>
<dbReference type="CDD" id="cd05466">
    <property type="entry name" value="PBP2_LTTR_substrate"/>
    <property type="match status" value="1"/>
</dbReference>
<sequence>MRPADQCALLVPASGAQCMTGSPGALSSALWFVFASEPAICWLFALCETGVPVLPLPSHAASTQQRSGAAQTARKSIRRMEMGPWMTSACINASVNVLDVTGSTRFLLDYLSFFVRCQSMRRRAQTRTHIGRRIRHTRVIRATHRHAKLPRDPGGDEDGIVFDQLKAFHATVRQGSITQAARHLGVSQPTIAAQIRQIEQLYGVELFYRSGRRLAVTETGIGLLPLVEKMIDFEAQADIMLRNIGGLFEGQLRLGATGPYYIMEAIGRFSTAHPSIALTCRIGNSEDILNALLEFRIDLAVSSRRNDVEGLERRVISTDPLVLVVHHSHPLARFEAIEAAQLASVRLLIREAGSVTRSCTEDILEQAGVRPASIAEIGSREAIREAILHGVGASLFPRGEAEQHPDLRVIKLSDVDTTIDEYVYYLKARRHSPTIEAFLACIVPCGQMRENGAGPSRQSHQPALPINPIAASNNALSGCANSLTRLK</sequence>
<evidence type="ECO:0000256" key="3">
    <source>
        <dbReference type="ARBA" id="ARBA00023125"/>
    </source>
</evidence>
<dbReference type="PRINTS" id="PR00039">
    <property type="entry name" value="HTHLYSR"/>
</dbReference>
<protein>
    <submittedName>
        <fullName evidence="6">Aminoethylphosphonate catabolism associated LysR family transcriptional regulator</fullName>
    </submittedName>
</protein>
<keyword evidence="2" id="KW-0805">Transcription regulation</keyword>
<evidence type="ECO:0000256" key="1">
    <source>
        <dbReference type="ARBA" id="ARBA00009437"/>
    </source>
</evidence>
<name>A0A1X7LIB8_9BURK</name>
<proteinExistence type="inferred from homology"/>
<feature type="domain" description="HTH lysR-type" evidence="5">
    <location>
        <begin position="160"/>
        <end position="217"/>
    </location>
</feature>
<dbReference type="InterPro" id="IPR036388">
    <property type="entry name" value="WH-like_DNA-bd_sf"/>
</dbReference>
<dbReference type="Pfam" id="PF03466">
    <property type="entry name" value="LysR_substrate"/>
    <property type="match status" value="1"/>
</dbReference>
<dbReference type="InterPro" id="IPR036390">
    <property type="entry name" value="WH_DNA-bd_sf"/>
</dbReference>
<accession>A0A1X7LIB8</accession>
<dbReference type="Pfam" id="PF00126">
    <property type="entry name" value="HTH_1"/>
    <property type="match status" value="1"/>
</dbReference>
<dbReference type="Gene3D" id="1.10.10.10">
    <property type="entry name" value="Winged helix-like DNA-binding domain superfamily/Winged helix DNA-binding domain"/>
    <property type="match status" value="1"/>
</dbReference>
<organism evidence="6 7">
    <name type="scientific">Paraburkholderia susongensis</name>
    <dbReference type="NCBI Taxonomy" id="1515439"/>
    <lineage>
        <taxon>Bacteria</taxon>
        <taxon>Pseudomonadati</taxon>
        <taxon>Pseudomonadota</taxon>
        <taxon>Betaproteobacteria</taxon>
        <taxon>Burkholderiales</taxon>
        <taxon>Burkholderiaceae</taxon>
        <taxon>Paraburkholderia</taxon>
    </lineage>
</organism>
<dbReference type="Gene3D" id="3.40.190.290">
    <property type="match status" value="1"/>
</dbReference>
<reference evidence="7" key="1">
    <citation type="submission" date="2017-04" db="EMBL/GenBank/DDBJ databases">
        <authorList>
            <person name="Varghese N."/>
            <person name="Submissions S."/>
        </authorList>
    </citation>
    <scope>NUCLEOTIDE SEQUENCE [LARGE SCALE GENOMIC DNA]</scope>
    <source>
        <strain evidence="7">LMG 29540</strain>
    </source>
</reference>
<evidence type="ECO:0000256" key="4">
    <source>
        <dbReference type="ARBA" id="ARBA00023163"/>
    </source>
</evidence>
<dbReference type="GO" id="GO:0000976">
    <property type="term" value="F:transcription cis-regulatory region binding"/>
    <property type="evidence" value="ECO:0007669"/>
    <property type="project" value="TreeGrafter"/>
</dbReference>
<keyword evidence="3" id="KW-0238">DNA-binding</keyword>
<dbReference type="GO" id="GO:0003700">
    <property type="term" value="F:DNA-binding transcription factor activity"/>
    <property type="evidence" value="ECO:0007669"/>
    <property type="project" value="InterPro"/>
</dbReference>
<dbReference type="PANTHER" id="PTHR30126">
    <property type="entry name" value="HTH-TYPE TRANSCRIPTIONAL REGULATOR"/>
    <property type="match status" value="1"/>
</dbReference>
<gene>
    <name evidence="6" type="ORF">SAMN06265784_10683</name>
</gene>
<dbReference type="STRING" id="1515439.SAMN06265784_10683"/>
<dbReference type="InterPro" id="IPR017724">
    <property type="entry name" value="Tscrpt_reg_LysR"/>
</dbReference>
<evidence type="ECO:0000256" key="2">
    <source>
        <dbReference type="ARBA" id="ARBA00023015"/>
    </source>
</evidence>
<comment type="similarity">
    <text evidence="1">Belongs to the LysR transcriptional regulatory family.</text>
</comment>
<dbReference type="AlphaFoldDB" id="A0A1X7LIB8"/>
<dbReference type="EMBL" id="FXAT01000006">
    <property type="protein sequence ID" value="SMG53083.1"/>
    <property type="molecule type" value="Genomic_DNA"/>
</dbReference>
<evidence type="ECO:0000313" key="7">
    <source>
        <dbReference type="Proteomes" id="UP000193228"/>
    </source>
</evidence>
<dbReference type="PROSITE" id="PS50931">
    <property type="entry name" value="HTH_LYSR"/>
    <property type="match status" value="1"/>
</dbReference>
<dbReference type="InterPro" id="IPR005119">
    <property type="entry name" value="LysR_subst-bd"/>
</dbReference>
<dbReference type="SUPFAM" id="SSF46785">
    <property type="entry name" value="Winged helix' DNA-binding domain"/>
    <property type="match status" value="1"/>
</dbReference>
<keyword evidence="7" id="KW-1185">Reference proteome</keyword>